<proteinExistence type="predicted"/>
<organism evidence="2 3">
    <name type="scientific">Flagellimonas taeanensis</name>
    <dbReference type="NCBI Taxonomy" id="1005926"/>
    <lineage>
        <taxon>Bacteria</taxon>
        <taxon>Pseudomonadati</taxon>
        <taxon>Bacteroidota</taxon>
        <taxon>Flavobacteriia</taxon>
        <taxon>Flavobacteriales</taxon>
        <taxon>Flavobacteriaceae</taxon>
        <taxon>Flagellimonas</taxon>
    </lineage>
</organism>
<gene>
    <name evidence="1" type="ORF">SAMN04487891_112147</name>
    <name evidence="2" type="ORF">SAMN05216293_3891</name>
</gene>
<dbReference type="PROSITE" id="PS51257">
    <property type="entry name" value="PROKAR_LIPOPROTEIN"/>
    <property type="match status" value="1"/>
</dbReference>
<dbReference type="STRING" id="1055723.SAMN05216293_3891"/>
<dbReference type="InterPro" id="IPR011044">
    <property type="entry name" value="Quino_amine_DH_bsu"/>
</dbReference>
<accession>A0A1M7C0M8</accession>
<protein>
    <submittedName>
        <fullName evidence="2">Glutamine cyclotransferase</fullName>
    </submittedName>
</protein>
<evidence type="ECO:0000313" key="2">
    <source>
        <dbReference type="EMBL" id="SHL60696.1"/>
    </source>
</evidence>
<evidence type="ECO:0000313" key="1">
    <source>
        <dbReference type="EMBL" id="SFC51242.1"/>
    </source>
</evidence>
<evidence type="ECO:0000313" key="3">
    <source>
        <dbReference type="Proteomes" id="UP000184031"/>
    </source>
</evidence>
<dbReference type="AlphaFoldDB" id="A0A1M7C0M8"/>
<evidence type="ECO:0000313" key="4">
    <source>
        <dbReference type="Proteomes" id="UP000198940"/>
    </source>
</evidence>
<dbReference type="GO" id="GO:0016603">
    <property type="term" value="F:glutaminyl-peptide cyclotransferase activity"/>
    <property type="evidence" value="ECO:0007669"/>
    <property type="project" value="InterPro"/>
</dbReference>
<dbReference type="InterPro" id="IPR007788">
    <property type="entry name" value="QCT"/>
</dbReference>
<dbReference type="Pfam" id="PF05096">
    <property type="entry name" value="Glu_cyclase_2"/>
    <property type="match status" value="1"/>
</dbReference>
<name>A0A1M7C0M8_9FLAO</name>
<dbReference type="InterPro" id="IPR015943">
    <property type="entry name" value="WD40/YVTN_repeat-like_dom_sf"/>
</dbReference>
<reference evidence="2 3" key="1">
    <citation type="submission" date="2016-11" db="EMBL/GenBank/DDBJ databases">
        <authorList>
            <person name="Varghese N."/>
            <person name="Submissions S."/>
        </authorList>
    </citation>
    <scope>NUCLEOTIDE SEQUENCE [LARGE SCALE GENOMIC DNA]</scope>
    <source>
        <strain evidence="2 3">CGMCC 1.12174</strain>
        <strain evidence="1 4">DSM 26351</strain>
    </source>
</reference>
<dbReference type="EMBL" id="FOKU01000012">
    <property type="protein sequence ID" value="SFC51242.1"/>
    <property type="molecule type" value="Genomic_DNA"/>
</dbReference>
<dbReference type="Proteomes" id="UP000184031">
    <property type="component" value="Unassembled WGS sequence"/>
</dbReference>
<dbReference type="EMBL" id="FRAT01000012">
    <property type="protein sequence ID" value="SHL60696.1"/>
    <property type="molecule type" value="Genomic_DNA"/>
</dbReference>
<sequence>MKHTLVMVFKLTSFLGLLLFFLGCGGNADPAKHFSIQLENKTLQQNQRVGVSIKNKKEVEISNIRYFMDGKELALENGQLTMALPHLGNKILTAKFDIEGETVEVEENLKLLAASAPEVYTYEIVNTYPHDTKAYTQGLEFHNGTLYESTGKRGGSTVRRVNFETGEVLQKIEMDDTVFGEGITLMDEKLYQLTWQSGMGYVYNASNLEKIKNFSYGKSREGWGLCNDGKKIFKSDGTEKIWFLDPETLEETGHIETVTNKSIFNMANELEYVDGKIYANVYQKESMMIIDATSGAIEGVINFGGLKSKVSKGGTDWDDTNSVLNGVAYHPERKTFFVTGKNWDKLFEVTIRKKD</sequence>
<dbReference type="SUPFAM" id="SSF50969">
    <property type="entry name" value="YVTN repeat-like/Quinoprotein amine dehydrogenase"/>
    <property type="match status" value="1"/>
</dbReference>
<keyword evidence="4" id="KW-1185">Reference proteome</keyword>
<comment type="caution">
    <text evidence="2">The sequence shown here is derived from an EMBL/GenBank/DDBJ whole genome shotgun (WGS) entry which is preliminary data.</text>
</comment>
<dbReference type="RefSeq" id="WP_245750743.1">
    <property type="nucleotide sequence ID" value="NZ_FOKU01000012.1"/>
</dbReference>
<dbReference type="PANTHER" id="PTHR31270:SF1">
    <property type="entry name" value="GLUTAMINYL-PEPTIDE CYCLOTRANSFERASE"/>
    <property type="match status" value="1"/>
</dbReference>
<dbReference type="Proteomes" id="UP000198940">
    <property type="component" value="Unassembled WGS sequence"/>
</dbReference>
<dbReference type="Gene3D" id="2.130.10.10">
    <property type="entry name" value="YVTN repeat-like/Quinoprotein amine dehydrogenase"/>
    <property type="match status" value="1"/>
</dbReference>
<dbReference type="PANTHER" id="PTHR31270">
    <property type="entry name" value="GLUTAMINYL-PEPTIDE CYCLOTRANSFERASE"/>
    <property type="match status" value="1"/>
</dbReference>